<proteinExistence type="predicted"/>
<evidence type="ECO:0000256" key="1">
    <source>
        <dbReference type="ARBA" id="ARBA00022771"/>
    </source>
</evidence>
<evidence type="ECO:0000256" key="2">
    <source>
        <dbReference type="ARBA" id="ARBA00022833"/>
    </source>
</evidence>
<dbReference type="PANTHER" id="PTHR24103">
    <property type="entry name" value="E3 UBIQUITIN-PROTEIN LIGASE TRIM"/>
    <property type="match status" value="1"/>
</dbReference>
<keyword evidence="7" id="KW-1185">Reference proteome</keyword>
<dbReference type="AlphaFoldDB" id="A0A1U7Q956"/>
<dbReference type="SMART" id="SM00589">
    <property type="entry name" value="PRY"/>
    <property type="match status" value="1"/>
</dbReference>
<dbReference type="eggNOG" id="KOG2177">
    <property type="taxonomic scope" value="Eukaryota"/>
</dbReference>
<feature type="domain" description="B box-type" evidence="5">
    <location>
        <begin position="14"/>
        <end position="55"/>
    </location>
</feature>
<dbReference type="SMART" id="SM00449">
    <property type="entry name" value="SPRY"/>
    <property type="match status" value="1"/>
</dbReference>
<dbReference type="PRINTS" id="PR01407">
    <property type="entry name" value="BUTYPHLNCDUF"/>
</dbReference>
<evidence type="ECO:0000313" key="7">
    <source>
        <dbReference type="Proteomes" id="UP000886700"/>
    </source>
</evidence>
<evidence type="ECO:0000313" key="8">
    <source>
        <dbReference type="RefSeq" id="XP_005066708.1"/>
    </source>
</evidence>
<dbReference type="Pfam" id="PF13765">
    <property type="entry name" value="PRY"/>
    <property type="match status" value="1"/>
</dbReference>
<reference evidence="8" key="1">
    <citation type="submission" date="2025-08" db="UniProtKB">
        <authorList>
            <consortium name="RefSeq"/>
        </authorList>
    </citation>
    <scope>IDENTIFICATION</scope>
    <source>
        <tissue evidence="8">Liver</tissue>
    </source>
</reference>
<evidence type="ECO:0000256" key="3">
    <source>
        <dbReference type="PROSITE-ProRule" id="PRU00024"/>
    </source>
</evidence>
<accession>A0A1U7Q956</accession>
<dbReference type="PROSITE" id="PS50119">
    <property type="entry name" value="ZF_BBOX"/>
    <property type="match status" value="1"/>
</dbReference>
<dbReference type="Pfam" id="PF00643">
    <property type="entry name" value="zf-B_box"/>
    <property type="match status" value="1"/>
</dbReference>
<dbReference type="GO" id="GO:0008270">
    <property type="term" value="F:zinc ion binding"/>
    <property type="evidence" value="ECO:0007669"/>
    <property type="project" value="UniProtKB-KW"/>
</dbReference>
<dbReference type="RefSeq" id="XP_005066708.1">
    <property type="nucleotide sequence ID" value="XM_005066651.2"/>
</dbReference>
<dbReference type="FunFam" id="2.60.120.920:FF:000004">
    <property type="entry name" value="Butyrophilin subfamily 1 member A1"/>
    <property type="match status" value="1"/>
</dbReference>
<dbReference type="InterPro" id="IPR050143">
    <property type="entry name" value="TRIM/RBCC"/>
</dbReference>
<dbReference type="InterPro" id="IPR000315">
    <property type="entry name" value="Znf_B-box"/>
</dbReference>
<dbReference type="CDD" id="cd13733">
    <property type="entry name" value="SPRY_PRY_C-I_1"/>
    <property type="match status" value="1"/>
</dbReference>
<dbReference type="CTD" id="205860"/>
<dbReference type="SUPFAM" id="SSF57845">
    <property type="entry name" value="B-box zinc-binding domain"/>
    <property type="match status" value="1"/>
</dbReference>
<sequence>MSQMPKPGLLNSIAEEAHCGAHLQALQLFCDDDQVTLCSKCVQSPEHMQHVILGIQEAAEYYRKLLQETLVILKEKLEAAKSLLAEEQERMVMIQEEEQRFKEMVRAEYKMRFRLLTGQVELPALGLPACTFEEDVKEAHENQLRKFSTELEHKSQEMIRELSNLGRQNMNKLKTSEVCASKFLGSLQETIADLEKKCGESAVALLQNAKHCLKRSESLLLQSPKPAHITDLSSCLLIKMKKALLRFQRDITLDPGTAHSSLVLSEDLRSMGFGTISQSVPDTPGRFDFSASVLGAESFSSGSHYWEVAVGQATQWQLGICDCTERKNNIPQASGDDKFLLMGSMMGTDYTFWVFPPLRKVCIRTQMYKVGVFLDCDCGQVSFYNVTEKSLIYSFCDLTFRGAVKPIFSLCIPNGDMSSNSLTVCLPQIHP</sequence>
<dbReference type="GO" id="GO:0042802">
    <property type="term" value="F:identical protein binding"/>
    <property type="evidence" value="ECO:0007669"/>
    <property type="project" value="Ensembl"/>
</dbReference>
<dbReference type="SUPFAM" id="SSF49899">
    <property type="entry name" value="Concanavalin A-like lectins/glucanases"/>
    <property type="match status" value="1"/>
</dbReference>
<gene>
    <name evidence="8" type="primary">Triml2</name>
</gene>
<dbReference type="STRING" id="10036.ENSMAUP00000019678"/>
<dbReference type="InterPro" id="IPR003877">
    <property type="entry name" value="SPRY_dom"/>
</dbReference>
<dbReference type="Pfam" id="PF00622">
    <property type="entry name" value="SPRY"/>
    <property type="match status" value="1"/>
</dbReference>
<dbReference type="Gene3D" id="3.30.160.60">
    <property type="entry name" value="Classic Zinc Finger"/>
    <property type="match status" value="1"/>
</dbReference>
<protein>
    <submittedName>
        <fullName evidence="8">Probable E3 ubiquitin-protein ligase TRIML2</fullName>
    </submittedName>
</protein>
<evidence type="ECO:0000259" key="5">
    <source>
        <dbReference type="PROSITE" id="PS50119"/>
    </source>
</evidence>
<keyword evidence="1 3" id="KW-0863">Zinc-finger</keyword>
<keyword evidence="1 3" id="KW-0479">Metal-binding</keyword>
<keyword evidence="2" id="KW-0862">Zinc</keyword>
<dbReference type="GO" id="GO:0032526">
    <property type="term" value="P:response to retinoic acid"/>
    <property type="evidence" value="ECO:0007669"/>
    <property type="project" value="Ensembl"/>
</dbReference>
<dbReference type="Proteomes" id="UP000886700">
    <property type="component" value="Unplaced"/>
</dbReference>
<feature type="coiled-coil region" evidence="4">
    <location>
        <begin position="63"/>
        <end position="104"/>
    </location>
</feature>
<keyword evidence="4" id="KW-0175">Coiled coil</keyword>
<dbReference type="PROSITE" id="PS50188">
    <property type="entry name" value="B302_SPRY"/>
    <property type="match status" value="1"/>
</dbReference>
<feature type="domain" description="B30.2/SPRY" evidence="6">
    <location>
        <begin position="231"/>
        <end position="431"/>
    </location>
</feature>
<dbReference type="InterPro" id="IPR003879">
    <property type="entry name" value="Butyrophylin_SPRY"/>
</dbReference>
<name>A0A1U7Q956_MESAU</name>
<dbReference type="OrthoDB" id="9830878at2759"/>
<dbReference type="Gene3D" id="2.60.120.920">
    <property type="match status" value="1"/>
</dbReference>
<dbReference type="InterPro" id="IPR043136">
    <property type="entry name" value="B30.2/SPRY_sf"/>
</dbReference>
<dbReference type="KEGG" id="maua:101841422"/>
<dbReference type="InterPro" id="IPR001870">
    <property type="entry name" value="B30.2/SPRY"/>
</dbReference>
<dbReference type="InterPro" id="IPR006574">
    <property type="entry name" value="PRY"/>
</dbReference>
<dbReference type="GeneID" id="101841422"/>
<organism evidence="7 8">
    <name type="scientific">Mesocricetus auratus</name>
    <name type="common">Golden hamster</name>
    <dbReference type="NCBI Taxonomy" id="10036"/>
    <lineage>
        <taxon>Eukaryota</taxon>
        <taxon>Metazoa</taxon>
        <taxon>Chordata</taxon>
        <taxon>Craniata</taxon>
        <taxon>Vertebrata</taxon>
        <taxon>Euteleostomi</taxon>
        <taxon>Mammalia</taxon>
        <taxon>Eutheria</taxon>
        <taxon>Euarchontoglires</taxon>
        <taxon>Glires</taxon>
        <taxon>Rodentia</taxon>
        <taxon>Myomorpha</taxon>
        <taxon>Muroidea</taxon>
        <taxon>Cricetidae</taxon>
        <taxon>Cricetinae</taxon>
        <taxon>Mesocricetus</taxon>
    </lineage>
</organism>
<evidence type="ECO:0000256" key="4">
    <source>
        <dbReference type="SAM" id="Coils"/>
    </source>
</evidence>
<evidence type="ECO:0000259" key="6">
    <source>
        <dbReference type="PROSITE" id="PS50188"/>
    </source>
</evidence>
<dbReference type="InterPro" id="IPR013320">
    <property type="entry name" value="ConA-like_dom_sf"/>
</dbReference>